<protein>
    <submittedName>
        <fullName evidence="7">Preprotein translocase subunit TatC</fullName>
    </submittedName>
</protein>
<dbReference type="PANTHER" id="PTHR30371:SF0">
    <property type="entry name" value="SEC-INDEPENDENT PROTEIN TRANSLOCASE PROTEIN TATC, CHLOROPLASTIC-RELATED"/>
    <property type="match status" value="1"/>
</dbReference>
<feature type="transmembrane region" description="Helical" evidence="6">
    <location>
        <begin position="127"/>
        <end position="149"/>
    </location>
</feature>
<feature type="transmembrane region" description="Helical" evidence="6">
    <location>
        <begin position="237"/>
        <end position="258"/>
    </location>
</feature>
<dbReference type="AlphaFoldDB" id="A0A2R4X312"/>
<evidence type="ECO:0000256" key="4">
    <source>
        <dbReference type="ARBA" id="ARBA00023136"/>
    </source>
</evidence>
<feature type="transmembrane region" description="Helical" evidence="6">
    <location>
        <begin position="599"/>
        <end position="619"/>
    </location>
</feature>
<dbReference type="Pfam" id="PF00902">
    <property type="entry name" value="TatC"/>
    <property type="match status" value="2"/>
</dbReference>
<name>A0A2R4X312_9EURY</name>
<evidence type="ECO:0000256" key="5">
    <source>
        <dbReference type="SAM" id="MobiDB-lite"/>
    </source>
</evidence>
<feature type="transmembrane region" description="Helical" evidence="6">
    <location>
        <begin position="372"/>
        <end position="391"/>
    </location>
</feature>
<feature type="transmembrane region" description="Helical" evidence="6">
    <location>
        <begin position="34"/>
        <end position="54"/>
    </location>
</feature>
<dbReference type="GO" id="GO:0009977">
    <property type="term" value="F:proton motive force dependent protein transmembrane transporter activity"/>
    <property type="evidence" value="ECO:0007669"/>
    <property type="project" value="TreeGrafter"/>
</dbReference>
<feature type="transmembrane region" description="Helical" evidence="6">
    <location>
        <begin position="686"/>
        <end position="710"/>
    </location>
</feature>
<gene>
    <name evidence="7" type="ORF">HARCEL1_11030</name>
</gene>
<feature type="transmembrane region" description="Helical" evidence="6">
    <location>
        <begin position="543"/>
        <end position="562"/>
    </location>
</feature>
<dbReference type="InterPro" id="IPR002033">
    <property type="entry name" value="TatC"/>
</dbReference>
<evidence type="ECO:0000256" key="6">
    <source>
        <dbReference type="SAM" id="Phobius"/>
    </source>
</evidence>
<dbReference type="Proteomes" id="UP000244727">
    <property type="component" value="Chromosome"/>
</dbReference>
<dbReference type="RefSeq" id="WP_108383505.1">
    <property type="nucleotide sequence ID" value="NZ_CP028858.1"/>
</dbReference>
<keyword evidence="4 6" id="KW-0472">Membrane</keyword>
<reference evidence="7 8" key="1">
    <citation type="submission" date="2018-04" db="EMBL/GenBank/DDBJ databases">
        <title>Halococcoides cellulosivorans gen. nov., sp. nov., an extremely halophilic cellulose-utilizing haloarchaeon from hypersaline lakes.</title>
        <authorList>
            <person name="Sorokin D.Y."/>
            <person name="Toshchakov S.V."/>
            <person name="Samarov N.I."/>
            <person name="Korzhenkov A."/>
            <person name="Kublanov I.V."/>
        </authorList>
    </citation>
    <scope>NUCLEOTIDE SEQUENCE [LARGE SCALE GENOMIC DNA]</scope>
    <source>
        <strain evidence="7 8">HArcel1</strain>
    </source>
</reference>
<feature type="transmembrane region" description="Helical" evidence="6">
    <location>
        <begin position="175"/>
        <end position="202"/>
    </location>
</feature>
<organism evidence="7 8">
    <name type="scientific">Halococcoides cellulosivorans</name>
    <dbReference type="NCBI Taxonomy" id="1679096"/>
    <lineage>
        <taxon>Archaea</taxon>
        <taxon>Methanobacteriati</taxon>
        <taxon>Methanobacteriota</taxon>
        <taxon>Stenosarchaea group</taxon>
        <taxon>Halobacteria</taxon>
        <taxon>Halobacteriales</taxon>
        <taxon>Haloarculaceae</taxon>
        <taxon>Halococcoides</taxon>
    </lineage>
</organism>
<dbReference type="GeneID" id="36513047"/>
<proteinExistence type="predicted"/>
<dbReference type="PANTHER" id="PTHR30371">
    <property type="entry name" value="SEC-INDEPENDENT PROTEIN TRANSLOCASE PROTEIN TATC"/>
    <property type="match status" value="1"/>
</dbReference>
<dbReference type="GO" id="GO:0033281">
    <property type="term" value="C:TAT protein transport complex"/>
    <property type="evidence" value="ECO:0007669"/>
    <property type="project" value="TreeGrafter"/>
</dbReference>
<sequence length="784" mass="84516">MADLGIDEDTKRTVAAGRETLGDFLSTAQRKLQVIFIVFVVGLMGSIWILRAFVWEQLRADLFGRMPPPILRQTSVVAQTPFDVILLQAKIGIVVGLVMIVPVIVYYSSDSLRSRGIWPDDVPILKVAGFTLAVGGLFTGGVAYAYVFFFPLMFDFLATNAINAGFTPAYSIVKWVHFIVLLALSFGLAAQLPLVMASLSLAEIVPYETFRDKWKIAVLVLYGGGAMFTPPDPITQLMWATPLVGLYALSLRMTKTLVIAKRSGEALDVRVIARQHWNVLAGSALVGGVVTYAAVVSGGLTHLNTVVASLPDAYRPRPTPNYDVLARTSEGLLSGAAPGFDAAAQASRTVNPVYFTDPFPDLPAALGVSRPTVAVVLAVVVGLLVALVVLYRTVSKVFASDELAMAAVRDPEDVDVGALSTQQVRDAPLDVFRVLDEDEATAYAGMALQDDNPEKAEAILARFDAAQSVDEAVEGEAADGEAPDGAEGEAAGEDAETDEEGNVLTNTATGMFGAFVDDEPDEDDIGGYYRDVTFIIDSLTSKAFRIVGVFMVVSAAIFMWLYQGGMGTIKEYFVGLALVEESAVNIVTLHPVEHLVFEIKVGVLVGLIFTVPMILYYAWPALKERGYARGDRRTWLVWGGSMILGVTVGGIVGFALVAPTIISWLVQDSVRANMIIAYQIKNFGWLVVYTTVGVGLLGMVPVSMVLFHYGGILTYAALRRHWRVAVLGSFVVTMAVTSQGVAKMLVLGLPIAATYVIGLGVVWLFTFGGRWGPEENLKVIRDRV</sequence>
<accession>A0A2R4X312</accession>
<dbReference type="EMBL" id="CP028858">
    <property type="protein sequence ID" value="AWB28199.1"/>
    <property type="molecule type" value="Genomic_DNA"/>
</dbReference>
<feature type="region of interest" description="Disordered" evidence="5">
    <location>
        <begin position="472"/>
        <end position="500"/>
    </location>
</feature>
<evidence type="ECO:0000313" key="7">
    <source>
        <dbReference type="EMBL" id="AWB28199.1"/>
    </source>
</evidence>
<feature type="transmembrane region" description="Helical" evidence="6">
    <location>
        <begin position="279"/>
        <end position="300"/>
    </location>
</feature>
<evidence type="ECO:0000256" key="3">
    <source>
        <dbReference type="ARBA" id="ARBA00022989"/>
    </source>
</evidence>
<feature type="transmembrane region" description="Helical" evidence="6">
    <location>
        <begin position="747"/>
        <end position="768"/>
    </location>
</feature>
<keyword evidence="3 6" id="KW-1133">Transmembrane helix</keyword>
<evidence type="ECO:0000256" key="1">
    <source>
        <dbReference type="ARBA" id="ARBA00004141"/>
    </source>
</evidence>
<comment type="subcellular location">
    <subcellularLocation>
        <location evidence="1">Membrane</location>
        <topology evidence="1">Multi-pass membrane protein</topology>
    </subcellularLocation>
</comment>
<evidence type="ECO:0000313" key="8">
    <source>
        <dbReference type="Proteomes" id="UP000244727"/>
    </source>
</evidence>
<feature type="transmembrane region" description="Helical" evidence="6">
    <location>
        <begin position="85"/>
        <end position="107"/>
    </location>
</feature>
<dbReference type="GO" id="GO:0065002">
    <property type="term" value="P:intracellular protein transmembrane transport"/>
    <property type="evidence" value="ECO:0007669"/>
    <property type="project" value="TreeGrafter"/>
</dbReference>
<keyword evidence="2 6" id="KW-0812">Transmembrane</keyword>
<feature type="transmembrane region" description="Helical" evidence="6">
    <location>
        <begin position="722"/>
        <end position="741"/>
    </location>
</feature>
<feature type="transmembrane region" description="Helical" evidence="6">
    <location>
        <begin position="640"/>
        <end position="666"/>
    </location>
</feature>
<evidence type="ECO:0000256" key="2">
    <source>
        <dbReference type="ARBA" id="ARBA00022692"/>
    </source>
</evidence>
<keyword evidence="8" id="KW-1185">Reference proteome</keyword>
<dbReference type="GO" id="GO:0043953">
    <property type="term" value="P:protein transport by the Tat complex"/>
    <property type="evidence" value="ECO:0007669"/>
    <property type="project" value="TreeGrafter"/>
</dbReference>
<dbReference type="KEGG" id="harc:HARCEL1_11030"/>